<accession>M0BQ14</accession>
<comment type="caution">
    <text evidence="3">The sequence shown here is derived from an EMBL/GenBank/DDBJ whole genome shotgun (WGS) entry which is preliminary data.</text>
</comment>
<evidence type="ECO:0000259" key="2">
    <source>
        <dbReference type="Pfam" id="PF24353"/>
    </source>
</evidence>
<name>M0BQ14_9EURY</name>
<evidence type="ECO:0000313" key="4">
    <source>
        <dbReference type="Proteomes" id="UP000011560"/>
    </source>
</evidence>
<dbReference type="Pfam" id="PF24353">
    <property type="entry name" value="DUF7513"/>
    <property type="match status" value="1"/>
</dbReference>
<dbReference type="AlphaFoldDB" id="M0BQ14"/>
<dbReference type="EMBL" id="AOIQ01000011">
    <property type="protein sequence ID" value="ELZ11714.1"/>
    <property type="molecule type" value="Genomic_DNA"/>
</dbReference>
<organism evidence="3 4">
    <name type="scientific">Halovivax asiaticus JCM 14624</name>
    <dbReference type="NCBI Taxonomy" id="1227490"/>
    <lineage>
        <taxon>Archaea</taxon>
        <taxon>Methanobacteriati</taxon>
        <taxon>Methanobacteriota</taxon>
        <taxon>Stenosarchaea group</taxon>
        <taxon>Halobacteria</taxon>
        <taxon>Halobacteriales</taxon>
        <taxon>Natrialbaceae</taxon>
        <taxon>Halovivax</taxon>
    </lineage>
</organism>
<dbReference type="InterPro" id="IPR055935">
    <property type="entry name" value="DUF7513"/>
</dbReference>
<gene>
    <name evidence="3" type="ORF">C479_06652</name>
</gene>
<sequence>MSLFDAFRTGWTFRTSTPSLTVGDEVGVFIHRHQEHAGDGDGAATATADATETDAEDGSSSQGVGVASIGDTQLYVDGTGPEHVDKRVRVRITEFDESTATGRGEFVAVVGESSYAG</sequence>
<protein>
    <submittedName>
        <fullName evidence="3">TRAM domain-containing protein</fullName>
    </submittedName>
</protein>
<proteinExistence type="predicted"/>
<dbReference type="Proteomes" id="UP000011560">
    <property type="component" value="Unassembled WGS sequence"/>
</dbReference>
<feature type="region of interest" description="Disordered" evidence="1">
    <location>
        <begin position="34"/>
        <end position="66"/>
    </location>
</feature>
<dbReference type="OrthoDB" id="198699at2157"/>
<keyword evidence="4" id="KW-1185">Reference proteome</keyword>
<evidence type="ECO:0000313" key="3">
    <source>
        <dbReference type="EMBL" id="ELZ11714.1"/>
    </source>
</evidence>
<evidence type="ECO:0000256" key="1">
    <source>
        <dbReference type="SAM" id="MobiDB-lite"/>
    </source>
</evidence>
<feature type="domain" description="DUF7513" evidence="2">
    <location>
        <begin position="1"/>
        <end position="107"/>
    </location>
</feature>
<reference evidence="3 4" key="1">
    <citation type="journal article" date="2014" name="PLoS Genet.">
        <title>Phylogenetically driven sequencing of extremely halophilic archaea reveals strategies for static and dynamic osmo-response.</title>
        <authorList>
            <person name="Becker E.A."/>
            <person name="Seitzer P.M."/>
            <person name="Tritt A."/>
            <person name="Larsen D."/>
            <person name="Krusor M."/>
            <person name="Yao A.I."/>
            <person name="Wu D."/>
            <person name="Madern D."/>
            <person name="Eisen J.A."/>
            <person name="Darling A.E."/>
            <person name="Facciotti M.T."/>
        </authorList>
    </citation>
    <scope>NUCLEOTIDE SEQUENCE [LARGE SCALE GENOMIC DNA]</scope>
    <source>
        <strain evidence="3 4">JCM 14624</strain>
    </source>
</reference>
<dbReference type="RefSeq" id="WP_007699726.1">
    <property type="nucleotide sequence ID" value="NZ_AOIQ01000011.1"/>
</dbReference>